<keyword evidence="2" id="KW-1185">Reference proteome</keyword>
<accession>A0ACA9MSZ2</accession>
<evidence type="ECO:0000313" key="2">
    <source>
        <dbReference type="Proteomes" id="UP000789525"/>
    </source>
</evidence>
<gene>
    <name evidence="1" type="ORF">ACOLOM_LOCUS7052</name>
</gene>
<evidence type="ECO:0000313" key="1">
    <source>
        <dbReference type="EMBL" id="CAG8612150.1"/>
    </source>
</evidence>
<reference evidence="1" key="1">
    <citation type="submission" date="2021-06" db="EMBL/GenBank/DDBJ databases">
        <authorList>
            <person name="Kallberg Y."/>
            <person name="Tangrot J."/>
            <person name="Rosling A."/>
        </authorList>
    </citation>
    <scope>NUCLEOTIDE SEQUENCE</scope>
    <source>
        <strain evidence="1">CL356</strain>
    </source>
</reference>
<dbReference type="EMBL" id="CAJVPT010015501">
    <property type="protein sequence ID" value="CAG8612150.1"/>
    <property type="molecule type" value="Genomic_DNA"/>
</dbReference>
<sequence>MEKEYITDWYGGKYDCYGILHNQLRIFKENGVEYIEVKLNTKNTINKQRILEKTCINNDEVDNGQVSVQMENRSYNQVRILEEEGVKYLEIKLSDKHNHVMLCDIEDYKLVISRRWYAKSKVKSEDGCYRCVDGDSVAFHRLLFPQWAVISHINKNQLDNQQFNLYNGRIQAKTYGNNKSGYNERKMKFTIRIRILTKILMTMITLKRKKNEILNFMELEEDDIGIDREDYIDPEEGLNIELIPMNTSEHVNNQEYNMEEVFDFEKFNDDQFNEQ</sequence>
<name>A0ACA9MSZ2_9GLOM</name>
<comment type="caution">
    <text evidence="1">The sequence shown here is derived from an EMBL/GenBank/DDBJ whole genome shotgun (WGS) entry which is preliminary data.</text>
</comment>
<protein>
    <submittedName>
        <fullName evidence="1">12104_t:CDS:1</fullName>
    </submittedName>
</protein>
<proteinExistence type="predicted"/>
<dbReference type="Proteomes" id="UP000789525">
    <property type="component" value="Unassembled WGS sequence"/>
</dbReference>
<organism evidence="1 2">
    <name type="scientific">Acaulospora colombiana</name>
    <dbReference type="NCBI Taxonomy" id="27376"/>
    <lineage>
        <taxon>Eukaryota</taxon>
        <taxon>Fungi</taxon>
        <taxon>Fungi incertae sedis</taxon>
        <taxon>Mucoromycota</taxon>
        <taxon>Glomeromycotina</taxon>
        <taxon>Glomeromycetes</taxon>
        <taxon>Diversisporales</taxon>
        <taxon>Acaulosporaceae</taxon>
        <taxon>Acaulospora</taxon>
    </lineage>
</organism>
<feature type="non-terminal residue" evidence="1">
    <location>
        <position position="275"/>
    </location>
</feature>